<comment type="caution">
    <text evidence="11">The sequence shown here is derived from an EMBL/GenBank/DDBJ whole genome shotgun (WGS) entry which is preliminary data.</text>
</comment>
<dbReference type="PANTHER" id="PTHR24361:SF433">
    <property type="entry name" value="PROTEIN KINASE DOMAIN-CONTAINING PROTEIN"/>
    <property type="match status" value="1"/>
</dbReference>
<evidence type="ECO:0000259" key="10">
    <source>
        <dbReference type="PROSITE" id="PS50925"/>
    </source>
</evidence>
<evidence type="ECO:0000256" key="6">
    <source>
        <dbReference type="ARBA" id="ARBA00022840"/>
    </source>
</evidence>
<proteinExistence type="predicted"/>
<reference evidence="12" key="1">
    <citation type="journal article" date="2023" name="Commun. Biol.">
        <title>Genome analysis of Parmales, the sister group of diatoms, reveals the evolutionary specialization of diatoms from phago-mixotrophs to photoautotrophs.</title>
        <authorList>
            <person name="Ban H."/>
            <person name="Sato S."/>
            <person name="Yoshikawa S."/>
            <person name="Yamada K."/>
            <person name="Nakamura Y."/>
            <person name="Ichinomiya M."/>
            <person name="Sato N."/>
            <person name="Blanc-Mathieu R."/>
            <person name="Endo H."/>
            <person name="Kuwata A."/>
            <person name="Ogata H."/>
        </authorList>
    </citation>
    <scope>NUCLEOTIDE SEQUENCE [LARGE SCALE GENOMIC DNA]</scope>
    <source>
        <strain evidence="12">NIES 3701</strain>
    </source>
</reference>
<evidence type="ECO:0000256" key="4">
    <source>
        <dbReference type="ARBA" id="ARBA00022741"/>
    </source>
</evidence>
<dbReference type="GO" id="GO:0005737">
    <property type="term" value="C:cytoplasm"/>
    <property type="evidence" value="ECO:0007669"/>
    <property type="project" value="TreeGrafter"/>
</dbReference>
<dbReference type="GO" id="GO:0004674">
    <property type="term" value="F:protein serine/threonine kinase activity"/>
    <property type="evidence" value="ECO:0007669"/>
    <property type="project" value="UniProtKB-KW"/>
</dbReference>
<dbReference type="Gene3D" id="3.30.70.100">
    <property type="match status" value="1"/>
</dbReference>
<dbReference type="PROSITE" id="PS00108">
    <property type="entry name" value="PROTEIN_KINASE_ST"/>
    <property type="match status" value="1"/>
</dbReference>
<evidence type="ECO:0000256" key="1">
    <source>
        <dbReference type="ARBA" id="ARBA00012513"/>
    </source>
</evidence>
<dbReference type="GO" id="GO:0071949">
    <property type="term" value="F:FAD binding"/>
    <property type="evidence" value="ECO:0007669"/>
    <property type="project" value="InterPro"/>
</dbReference>
<dbReference type="GO" id="GO:0005524">
    <property type="term" value="F:ATP binding"/>
    <property type="evidence" value="ECO:0007669"/>
    <property type="project" value="UniProtKB-KW"/>
</dbReference>
<name>A0A9W7BTR3_9STRA</name>
<keyword evidence="4" id="KW-0547">Nucleotide-binding</keyword>
<comment type="catalytic activity">
    <reaction evidence="7">
        <text>L-threonyl-[protein] + ATP = O-phospho-L-threonyl-[protein] + ADP + H(+)</text>
        <dbReference type="Rhea" id="RHEA:46608"/>
        <dbReference type="Rhea" id="RHEA-COMP:11060"/>
        <dbReference type="Rhea" id="RHEA-COMP:11605"/>
        <dbReference type="ChEBI" id="CHEBI:15378"/>
        <dbReference type="ChEBI" id="CHEBI:30013"/>
        <dbReference type="ChEBI" id="CHEBI:30616"/>
        <dbReference type="ChEBI" id="CHEBI:61977"/>
        <dbReference type="ChEBI" id="CHEBI:456216"/>
        <dbReference type="EC" id="2.7.11.1"/>
    </reaction>
</comment>
<dbReference type="Pfam" id="PF00069">
    <property type="entry name" value="Pkinase"/>
    <property type="match status" value="1"/>
</dbReference>
<dbReference type="SUPFAM" id="SSF54975">
    <property type="entry name" value="Acylphosphatase/BLUF domain-like"/>
    <property type="match status" value="1"/>
</dbReference>
<dbReference type="InterPro" id="IPR036046">
    <property type="entry name" value="Acylphosphatase-like_dom_sf"/>
</dbReference>
<evidence type="ECO:0000313" key="12">
    <source>
        <dbReference type="Proteomes" id="UP001165085"/>
    </source>
</evidence>
<dbReference type="SUPFAM" id="SSF56112">
    <property type="entry name" value="Protein kinase-like (PK-like)"/>
    <property type="match status" value="1"/>
</dbReference>
<dbReference type="GO" id="GO:0009882">
    <property type="term" value="F:blue light photoreceptor activity"/>
    <property type="evidence" value="ECO:0007669"/>
    <property type="project" value="InterPro"/>
</dbReference>
<feature type="domain" description="Protein kinase" evidence="9">
    <location>
        <begin position="123"/>
        <end position="408"/>
    </location>
</feature>
<evidence type="ECO:0000256" key="3">
    <source>
        <dbReference type="ARBA" id="ARBA00022679"/>
    </source>
</evidence>
<feature type="domain" description="BLUF" evidence="10">
    <location>
        <begin position="4"/>
        <end position="101"/>
    </location>
</feature>
<comment type="catalytic activity">
    <reaction evidence="8">
        <text>L-seryl-[protein] + ATP = O-phospho-L-seryl-[protein] + ADP + H(+)</text>
        <dbReference type="Rhea" id="RHEA:17989"/>
        <dbReference type="Rhea" id="RHEA-COMP:9863"/>
        <dbReference type="Rhea" id="RHEA-COMP:11604"/>
        <dbReference type="ChEBI" id="CHEBI:15378"/>
        <dbReference type="ChEBI" id="CHEBI:29999"/>
        <dbReference type="ChEBI" id="CHEBI:30616"/>
        <dbReference type="ChEBI" id="CHEBI:83421"/>
        <dbReference type="ChEBI" id="CHEBI:456216"/>
        <dbReference type="EC" id="2.7.11.1"/>
    </reaction>
</comment>
<dbReference type="Proteomes" id="UP001165085">
    <property type="component" value="Unassembled WGS sequence"/>
</dbReference>
<dbReference type="Gene3D" id="1.10.510.10">
    <property type="entry name" value="Transferase(Phosphotransferase) domain 1"/>
    <property type="match status" value="1"/>
</dbReference>
<dbReference type="EC" id="2.7.11.1" evidence="1"/>
<dbReference type="InterPro" id="IPR053235">
    <property type="entry name" value="Ser_Thr_kinase"/>
</dbReference>
<dbReference type="InterPro" id="IPR008271">
    <property type="entry name" value="Ser/Thr_kinase_AS"/>
</dbReference>
<sequence length="462" mass="52862">MDIFLSLKYVCKLTEQASKPEHMQHVVESARDFNESNDIRGEICLLNLFEQSYCVTQTIEGPIRTVVLLWNRIKADPRIREIVQSSYSLKWQRDYTSWSLSMRGDWDGGTGGRFGERNFMSQHCKRKILQQNRNKTVFLVEDMRTNKHYVMKETIAVEIMPGFNLPYTNESDLLRHIHANNNYVEGNSGIISAPDVFHELSKISMVFPLYDRDLYNAFNGYTSRYGSIGLPDQVVVTYIAQLLEALLILKERGIVHRDIKPENICLDENGNLVLLDFDNAMRALQSANPNSNNASHNTSNHAHGTPPVLWLLIGAPLFIAPETFRRLEYSYSTDLWSVAIVGCELHSSQLPWNVSTNMLIDEIGRAILTNPAVKPPTMNDELWRFLSRIFINSGQRIFLEEAIEDPIFTGFTFGRHDEVTGDFIPGNIFDRHDHLEEMRVTCQTGGHLSEVRASSSRERFLG</sequence>
<keyword evidence="5" id="KW-0418">Kinase</keyword>
<keyword evidence="6" id="KW-0067">ATP-binding</keyword>
<evidence type="ECO:0000256" key="8">
    <source>
        <dbReference type="ARBA" id="ARBA00048679"/>
    </source>
</evidence>
<dbReference type="InterPro" id="IPR000719">
    <property type="entry name" value="Prot_kinase_dom"/>
</dbReference>
<evidence type="ECO:0000313" key="11">
    <source>
        <dbReference type="EMBL" id="GMH97286.1"/>
    </source>
</evidence>
<evidence type="ECO:0000259" key="9">
    <source>
        <dbReference type="PROSITE" id="PS50011"/>
    </source>
</evidence>
<dbReference type="OrthoDB" id="8693905at2759"/>
<dbReference type="PROSITE" id="PS50011">
    <property type="entry name" value="PROTEIN_KINASE_DOM"/>
    <property type="match status" value="1"/>
</dbReference>
<gene>
    <name evidence="11" type="ORF">TrST_g7479</name>
</gene>
<accession>A0A9W7BTR3</accession>
<keyword evidence="2" id="KW-0723">Serine/threonine-protein kinase</keyword>
<dbReference type="EMBL" id="BRXY01000487">
    <property type="protein sequence ID" value="GMH97286.1"/>
    <property type="molecule type" value="Genomic_DNA"/>
</dbReference>
<dbReference type="Pfam" id="PF04940">
    <property type="entry name" value="BLUF"/>
    <property type="match status" value="1"/>
</dbReference>
<dbReference type="PANTHER" id="PTHR24361">
    <property type="entry name" value="MITOGEN-ACTIVATED KINASE KINASE KINASE"/>
    <property type="match status" value="1"/>
</dbReference>
<keyword evidence="12" id="KW-1185">Reference proteome</keyword>
<dbReference type="InterPro" id="IPR007024">
    <property type="entry name" value="BLUF_domain"/>
</dbReference>
<protein>
    <recommendedName>
        <fullName evidence="1">non-specific serine/threonine protein kinase</fullName>
        <ecNumber evidence="1">2.7.11.1</ecNumber>
    </recommendedName>
</protein>
<evidence type="ECO:0000256" key="5">
    <source>
        <dbReference type="ARBA" id="ARBA00022777"/>
    </source>
</evidence>
<dbReference type="PROSITE" id="PS50925">
    <property type="entry name" value="BLUF"/>
    <property type="match status" value="1"/>
</dbReference>
<keyword evidence="3" id="KW-0808">Transferase</keyword>
<evidence type="ECO:0000256" key="7">
    <source>
        <dbReference type="ARBA" id="ARBA00047899"/>
    </source>
</evidence>
<organism evidence="11 12">
    <name type="scientific">Triparma strigata</name>
    <dbReference type="NCBI Taxonomy" id="1606541"/>
    <lineage>
        <taxon>Eukaryota</taxon>
        <taxon>Sar</taxon>
        <taxon>Stramenopiles</taxon>
        <taxon>Ochrophyta</taxon>
        <taxon>Bolidophyceae</taxon>
        <taxon>Parmales</taxon>
        <taxon>Triparmaceae</taxon>
        <taxon>Triparma</taxon>
    </lineage>
</organism>
<dbReference type="SMART" id="SM00220">
    <property type="entry name" value="S_TKc"/>
    <property type="match status" value="1"/>
</dbReference>
<dbReference type="InterPro" id="IPR011009">
    <property type="entry name" value="Kinase-like_dom_sf"/>
</dbReference>
<dbReference type="AlphaFoldDB" id="A0A9W7BTR3"/>
<dbReference type="SMART" id="SM01034">
    <property type="entry name" value="BLUF"/>
    <property type="match status" value="1"/>
</dbReference>
<evidence type="ECO:0000256" key="2">
    <source>
        <dbReference type="ARBA" id="ARBA00022527"/>
    </source>
</evidence>